<dbReference type="SUPFAM" id="SSF52047">
    <property type="entry name" value="RNI-like"/>
    <property type="match status" value="1"/>
</dbReference>
<dbReference type="AlphaFoldDB" id="A0A146KD62"/>
<evidence type="ECO:0000313" key="1">
    <source>
        <dbReference type="EMBL" id="JAP93381.1"/>
    </source>
</evidence>
<dbReference type="EMBL" id="GDID01003225">
    <property type="protein sequence ID" value="JAP93381.1"/>
    <property type="molecule type" value="Transcribed_RNA"/>
</dbReference>
<gene>
    <name evidence="1" type="ORF">TPC1_14365</name>
</gene>
<protein>
    <submittedName>
        <fullName evidence="1">LRR-RI domain-containing protein</fullName>
    </submittedName>
</protein>
<organism evidence="1">
    <name type="scientific">Trepomonas sp. PC1</name>
    <dbReference type="NCBI Taxonomy" id="1076344"/>
    <lineage>
        <taxon>Eukaryota</taxon>
        <taxon>Metamonada</taxon>
        <taxon>Diplomonadida</taxon>
        <taxon>Hexamitidae</taxon>
        <taxon>Hexamitinae</taxon>
        <taxon>Trepomonas</taxon>
    </lineage>
</organism>
<sequence length="247" mass="28521">ILQPADFQYLLRQIDLPLHLPHPYCECAQIGQKGAKTSLPSQLNTLNLQNCQLSDHCFAALMISVLKLPGICQIDVRNNFISEKSAKFLQLVLSNQTLTRVKMDGNQIPHQIYSKIQLLTRQNLDRIQQQVPNRMRANIAKTQQLVKNMGYLVSHRDFEEDSLKYMQSLLDQVTQQQIDNFDKLTKQIDFVSLNNDQCVKNTEISSQQLKTQQNLQIELEKDLVNAKKTNKEFIQNQNTELLQLQNT</sequence>
<dbReference type="InterPro" id="IPR032675">
    <property type="entry name" value="LRR_dom_sf"/>
</dbReference>
<feature type="non-terminal residue" evidence="1">
    <location>
        <position position="1"/>
    </location>
</feature>
<accession>A0A146KD62</accession>
<dbReference type="Gene3D" id="3.80.10.10">
    <property type="entry name" value="Ribonuclease Inhibitor"/>
    <property type="match status" value="1"/>
</dbReference>
<reference evidence="1" key="1">
    <citation type="submission" date="2015-07" db="EMBL/GenBank/DDBJ databases">
        <title>Adaptation to a free-living lifestyle via gene acquisitions in the diplomonad Trepomonas sp. PC1.</title>
        <authorList>
            <person name="Xu F."/>
            <person name="Jerlstrom-Hultqvist J."/>
            <person name="Kolisko M."/>
            <person name="Simpson A.G.B."/>
            <person name="Roger A.J."/>
            <person name="Svard S.G."/>
            <person name="Andersson J.O."/>
        </authorList>
    </citation>
    <scope>NUCLEOTIDE SEQUENCE</scope>
    <source>
        <strain evidence="1">PC1</strain>
    </source>
</reference>
<name>A0A146KD62_9EUKA</name>
<proteinExistence type="predicted"/>
<feature type="non-terminal residue" evidence="1">
    <location>
        <position position="247"/>
    </location>
</feature>